<proteinExistence type="inferred from homology"/>
<protein>
    <submittedName>
        <fullName evidence="11">TRAP-type C4-dicarboxylate transport system, small permease component</fullName>
    </submittedName>
</protein>
<keyword evidence="2" id="KW-0813">Transport</keyword>
<evidence type="ECO:0000256" key="1">
    <source>
        <dbReference type="ARBA" id="ARBA00004429"/>
    </source>
</evidence>
<evidence type="ECO:0000256" key="8">
    <source>
        <dbReference type="ARBA" id="ARBA00038436"/>
    </source>
</evidence>
<dbReference type="PANTHER" id="PTHR35011:SF2">
    <property type="entry name" value="2,3-DIKETO-L-GULONATE TRAP TRANSPORTER SMALL PERMEASE PROTEIN YIAM"/>
    <property type="match status" value="1"/>
</dbReference>
<evidence type="ECO:0000256" key="4">
    <source>
        <dbReference type="ARBA" id="ARBA00022519"/>
    </source>
</evidence>
<comment type="subcellular location">
    <subcellularLocation>
        <location evidence="1">Cell inner membrane</location>
        <topology evidence="1">Multi-pass membrane protein</topology>
    </subcellularLocation>
</comment>
<evidence type="ECO:0000256" key="6">
    <source>
        <dbReference type="ARBA" id="ARBA00022989"/>
    </source>
</evidence>
<reference evidence="11 12" key="1">
    <citation type="submission" date="2016-10" db="EMBL/GenBank/DDBJ databases">
        <authorList>
            <person name="de Groot N.N."/>
        </authorList>
    </citation>
    <scope>NUCLEOTIDE SEQUENCE [LARGE SCALE GENOMIC DNA]</scope>
    <source>
        <strain evidence="11 12">KH1P1</strain>
    </source>
</reference>
<dbReference type="PANTHER" id="PTHR35011">
    <property type="entry name" value="2,3-DIKETO-L-GULONATE TRAP TRANSPORTER SMALL PERMEASE PROTEIN YIAM"/>
    <property type="match status" value="1"/>
</dbReference>
<dbReference type="GO" id="GO:0015740">
    <property type="term" value="P:C4-dicarboxylate transport"/>
    <property type="evidence" value="ECO:0007669"/>
    <property type="project" value="TreeGrafter"/>
</dbReference>
<comment type="similarity">
    <text evidence="8">Belongs to the TRAP transporter small permease family.</text>
</comment>
<dbReference type="OrthoDB" id="45144at2"/>
<evidence type="ECO:0000313" key="11">
    <source>
        <dbReference type="EMBL" id="SET72680.1"/>
    </source>
</evidence>
<evidence type="ECO:0000256" key="5">
    <source>
        <dbReference type="ARBA" id="ARBA00022692"/>
    </source>
</evidence>
<feature type="transmembrane region" description="Helical" evidence="9">
    <location>
        <begin position="21"/>
        <end position="45"/>
    </location>
</feature>
<dbReference type="EMBL" id="FOIL01000036">
    <property type="protein sequence ID" value="SET72680.1"/>
    <property type="molecule type" value="Genomic_DNA"/>
</dbReference>
<dbReference type="GO" id="GO:0005886">
    <property type="term" value="C:plasma membrane"/>
    <property type="evidence" value="ECO:0007669"/>
    <property type="project" value="UniProtKB-SubCell"/>
</dbReference>
<evidence type="ECO:0000259" key="10">
    <source>
        <dbReference type="Pfam" id="PF04290"/>
    </source>
</evidence>
<dbReference type="GO" id="GO:0022857">
    <property type="term" value="F:transmembrane transporter activity"/>
    <property type="evidence" value="ECO:0007669"/>
    <property type="project" value="TreeGrafter"/>
</dbReference>
<dbReference type="AlphaFoldDB" id="A0A1I0GN56"/>
<keyword evidence="7 9" id="KW-0472">Membrane</keyword>
<dbReference type="InterPro" id="IPR007387">
    <property type="entry name" value="TRAP_DctQ"/>
</dbReference>
<keyword evidence="5 9" id="KW-0812">Transmembrane</keyword>
<keyword evidence="6 9" id="KW-1133">Transmembrane helix</keyword>
<evidence type="ECO:0000256" key="3">
    <source>
        <dbReference type="ARBA" id="ARBA00022475"/>
    </source>
</evidence>
<feature type="domain" description="Tripartite ATP-independent periplasmic transporters DctQ component" evidence="10">
    <location>
        <begin position="32"/>
        <end position="165"/>
    </location>
</feature>
<evidence type="ECO:0000313" key="12">
    <source>
        <dbReference type="Proteomes" id="UP000199820"/>
    </source>
</evidence>
<keyword evidence="4" id="KW-0997">Cell inner membrane</keyword>
<organism evidence="11 12">
    <name type="scientific">[Clostridium] aminophilum</name>
    <dbReference type="NCBI Taxonomy" id="1526"/>
    <lineage>
        <taxon>Bacteria</taxon>
        <taxon>Bacillati</taxon>
        <taxon>Bacillota</taxon>
        <taxon>Clostridia</taxon>
        <taxon>Lachnospirales</taxon>
        <taxon>Lachnospiraceae</taxon>
    </lineage>
</organism>
<gene>
    <name evidence="11" type="ORF">SAMN04487771_103619</name>
</gene>
<evidence type="ECO:0000256" key="9">
    <source>
        <dbReference type="SAM" id="Phobius"/>
    </source>
</evidence>
<dbReference type="STRING" id="1526.SAMN02910262_00993"/>
<keyword evidence="3" id="KW-1003">Cell membrane</keyword>
<feature type="transmembrane region" description="Helical" evidence="9">
    <location>
        <begin position="104"/>
        <end position="123"/>
    </location>
</feature>
<sequence length="179" mass="20441">MKMAKYDSARKFEHGITKLEDFFLFAALIVLTGSILIQIIGRYVLRIPTPWCEELARYLFIALTYVGSGRAFINGGHIGIDLVDTLVEKHSKEPVGFMKKFNRVSVLVTEAFIICFGVIYIQYLQKIAARPQVSASMHINMMIPMSFVLIGILLMIYHNICRMFYDYEAGEKEKEGEEA</sequence>
<dbReference type="RefSeq" id="WP_083378884.1">
    <property type="nucleotide sequence ID" value="NZ_FOIL01000036.1"/>
</dbReference>
<dbReference type="InterPro" id="IPR055348">
    <property type="entry name" value="DctQ"/>
</dbReference>
<dbReference type="Pfam" id="PF04290">
    <property type="entry name" value="DctQ"/>
    <property type="match status" value="1"/>
</dbReference>
<dbReference type="Proteomes" id="UP000199820">
    <property type="component" value="Unassembled WGS sequence"/>
</dbReference>
<feature type="transmembrane region" description="Helical" evidence="9">
    <location>
        <begin position="135"/>
        <end position="157"/>
    </location>
</feature>
<keyword evidence="12" id="KW-1185">Reference proteome</keyword>
<feature type="transmembrane region" description="Helical" evidence="9">
    <location>
        <begin position="57"/>
        <end position="83"/>
    </location>
</feature>
<evidence type="ECO:0000256" key="2">
    <source>
        <dbReference type="ARBA" id="ARBA00022448"/>
    </source>
</evidence>
<dbReference type="eggNOG" id="COG3090">
    <property type="taxonomic scope" value="Bacteria"/>
</dbReference>
<name>A0A1I0GN56_9FIRM</name>
<evidence type="ECO:0000256" key="7">
    <source>
        <dbReference type="ARBA" id="ARBA00023136"/>
    </source>
</evidence>
<accession>A0A1I0GN56</accession>